<evidence type="ECO:0000313" key="2">
    <source>
        <dbReference type="Proteomes" id="UP000629365"/>
    </source>
</evidence>
<dbReference type="EMBL" id="BMCM01000007">
    <property type="protein sequence ID" value="GGD89966.1"/>
    <property type="molecule type" value="Genomic_DNA"/>
</dbReference>
<protein>
    <submittedName>
        <fullName evidence="1">Uncharacterized protein</fullName>
    </submittedName>
</protein>
<evidence type="ECO:0000313" key="1">
    <source>
        <dbReference type="EMBL" id="GGD89966.1"/>
    </source>
</evidence>
<organism evidence="1 2">
    <name type="scientific">Microbacterium murale</name>
    <dbReference type="NCBI Taxonomy" id="1081040"/>
    <lineage>
        <taxon>Bacteria</taxon>
        <taxon>Bacillati</taxon>
        <taxon>Actinomycetota</taxon>
        <taxon>Actinomycetes</taxon>
        <taxon>Micrococcales</taxon>
        <taxon>Microbacteriaceae</taxon>
        <taxon>Microbacterium</taxon>
    </lineage>
</organism>
<dbReference type="Proteomes" id="UP000629365">
    <property type="component" value="Unassembled WGS sequence"/>
</dbReference>
<proteinExistence type="predicted"/>
<sequence length="291" mass="31421">MTETSDFAVVRDRLRLQMFDATELGILDLTTSPEEMPRVQFVAAELYIGLQIGDEAVVTVAQADAWDVSFTDALKAAFESLPPLEIGADRGVTEITDEQQVAALFLDPSRAAGLEVSGDLAIVPLAQTRVVVTGTDDERGFARAIEVADELLAEGARLASIHPIGSHNGQWSPFPWRDRFPALAEAISRVTREFGVRAYKEQESALDAGDVRVLEPKLDKLETGGTVTFATWLSGTAALLPVVDNVFIASAQGQIGVMGFAQFIEQAGDAVVRTELAPIRYYIPETVKISA</sequence>
<keyword evidence="2" id="KW-1185">Reference proteome</keyword>
<name>A0ABQ1S592_9MICO</name>
<gene>
    <name evidence="1" type="ORF">GCM10007269_35700</name>
</gene>
<dbReference type="RefSeq" id="WP_188438083.1">
    <property type="nucleotide sequence ID" value="NZ_BMCM01000007.1"/>
</dbReference>
<reference evidence="2" key="1">
    <citation type="journal article" date="2019" name="Int. J. Syst. Evol. Microbiol.">
        <title>The Global Catalogue of Microorganisms (GCM) 10K type strain sequencing project: providing services to taxonomists for standard genome sequencing and annotation.</title>
        <authorList>
            <consortium name="The Broad Institute Genomics Platform"/>
            <consortium name="The Broad Institute Genome Sequencing Center for Infectious Disease"/>
            <person name="Wu L."/>
            <person name="Ma J."/>
        </authorList>
    </citation>
    <scope>NUCLEOTIDE SEQUENCE [LARGE SCALE GENOMIC DNA]</scope>
    <source>
        <strain evidence="2">CCM 7640</strain>
    </source>
</reference>
<accession>A0ABQ1S592</accession>
<comment type="caution">
    <text evidence="1">The sequence shown here is derived from an EMBL/GenBank/DDBJ whole genome shotgun (WGS) entry which is preliminary data.</text>
</comment>